<dbReference type="PROSITE" id="PS00678">
    <property type="entry name" value="WD_REPEATS_1"/>
    <property type="match status" value="2"/>
</dbReference>
<dbReference type="EMBL" id="JBHSFE010000007">
    <property type="protein sequence ID" value="MFC4607779.1"/>
    <property type="molecule type" value="Genomic_DNA"/>
</dbReference>
<evidence type="ECO:0000256" key="3">
    <source>
        <dbReference type="PROSITE-ProRule" id="PRU00221"/>
    </source>
</evidence>
<dbReference type="PANTHER" id="PTHR22847:SF637">
    <property type="entry name" value="WD REPEAT DOMAIN 5B"/>
    <property type="match status" value="1"/>
</dbReference>
<evidence type="ECO:0008006" key="6">
    <source>
        <dbReference type="Google" id="ProtNLM"/>
    </source>
</evidence>
<dbReference type="PROSITE" id="PS50082">
    <property type="entry name" value="WD_REPEATS_2"/>
    <property type="match status" value="2"/>
</dbReference>
<feature type="repeat" description="WD" evidence="3">
    <location>
        <begin position="191"/>
        <end position="233"/>
    </location>
</feature>
<proteinExistence type="predicted"/>
<dbReference type="PANTHER" id="PTHR22847">
    <property type="entry name" value="WD40 REPEAT PROTEIN"/>
    <property type="match status" value="1"/>
</dbReference>
<dbReference type="Proteomes" id="UP001595993">
    <property type="component" value="Unassembled WGS sequence"/>
</dbReference>
<protein>
    <recommendedName>
        <fullName evidence="6">WD40 repeat domain-containing protein</fullName>
    </recommendedName>
</protein>
<evidence type="ECO:0000313" key="5">
    <source>
        <dbReference type="Proteomes" id="UP001595993"/>
    </source>
</evidence>
<dbReference type="InterPro" id="IPR036322">
    <property type="entry name" value="WD40_repeat_dom_sf"/>
</dbReference>
<dbReference type="InterPro" id="IPR001680">
    <property type="entry name" value="WD40_rpt"/>
</dbReference>
<dbReference type="SMART" id="SM00320">
    <property type="entry name" value="WD40"/>
    <property type="match status" value="2"/>
</dbReference>
<keyword evidence="5" id="KW-1185">Reference proteome</keyword>
<dbReference type="Pfam" id="PF00400">
    <property type="entry name" value="WD40"/>
    <property type="match status" value="2"/>
</dbReference>
<comment type="caution">
    <text evidence="4">The sequence shown here is derived from an EMBL/GenBank/DDBJ whole genome shotgun (WGS) entry which is preliminary data.</text>
</comment>
<feature type="non-terminal residue" evidence="4">
    <location>
        <position position="233"/>
    </location>
</feature>
<dbReference type="InterPro" id="IPR015943">
    <property type="entry name" value="WD40/YVTN_repeat-like_dom_sf"/>
</dbReference>
<dbReference type="PROSITE" id="PS50294">
    <property type="entry name" value="WD_REPEATS_REGION"/>
    <property type="match status" value="1"/>
</dbReference>
<sequence>MNRTPSLFASAVYEKLLGSVPRGGAGRLAWHVADPYVLRHAAHHASKAGRVNELLEDPDFLVHGEPDGVHSVLHEATTDHARLSAAVYRASFALHRSLSSAQRRQVLALDSARFQARALSAEFARGTGWRPRWATGSQVSASSTAVLSGHAHAWGVMALTTVDGRRVAVTGNGDNTLRVWDLATGLASLTLSGHGDVVTAVAATEVRGQPVALSASRDTTVRVWNLLTGQTTA</sequence>
<feature type="repeat" description="WD" evidence="3">
    <location>
        <begin position="149"/>
        <end position="190"/>
    </location>
</feature>
<keyword evidence="2" id="KW-0677">Repeat</keyword>
<dbReference type="Gene3D" id="2.130.10.10">
    <property type="entry name" value="YVTN repeat-like/Quinoprotein amine dehydrogenase"/>
    <property type="match status" value="1"/>
</dbReference>
<dbReference type="InterPro" id="IPR019775">
    <property type="entry name" value="WD40_repeat_CS"/>
</dbReference>
<dbReference type="SUPFAM" id="SSF50978">
    <property type="entry name" value="WD40 repeat-like"/>
    <property type="match status" value="1"/>
</dbReference>
<gene>
    <name evidence="4" type="ORF">ACFO9E_08115</name>
</gene>
<name>A0ABV9G578_9ACTN</name>
<accession>A0ABV9G578</accession>
<evidence type="ECO:0000256" key="2">
    <source>
        <dbReference type="ARBA" id="ARBA00022737"/>
    </source>
</evidence>
<evidence type="ECO:0000256" key="1">
    <source>
        <dbReference type="ARBA" id="ARBA00022574"/>
    </source>
</evidence>
<organism evidence="4 5">
    <name type="scientific">Streptomyces maoxianensis</name>
    <dbReference type="NCBI Taxonomy" id="1459942"/>
    <lineage>
        <taxon>Bacteria</taxon>
        <taxon>Bacillati</taxon>
        <taxon>Actinomycetota</taxon>
        <taxon>Actinomycetes</taxon>
        <taxon>Kitasatosporales</taxon>
        <taxon>Streptomycetaceae</taxon>
        <taxon>Streptomyces</taxon>
    </lineage>
</organism>
<evidence type="ECO:0000313" key="4">
    <source>
        <dbReference type="EMBL" id="MFC4607779.1"/>
    </source>
</evidence>
<reference evidence="5" key="1">
    <citation type="journal article" date="2019" name="Int. J. Syst. Evol. Microbiol.">
        <title>The Global Catalogue of Microorganisms (GCM) 10K type strain sequencing project: providing services to taxonomists for standard genome sequencing and annotation.</title>
        <authorList>
            <consortium name="The Broad Institute Genomics Platform"/>
            <consortium name="The Broad Institute Genome Sequencing Center for Infectious Disease"/>
            <person name="Wu L."/>
            <person name="Ma J."/>
        </authorList>
    </citation>
    <scope>NUCLEOTIDE SEQUENCE [LARGE SCALE GENOMIC DNA]</scope>
    <source>
        <strain evidence="5">CGMCC 4.7139</strain>
    </source>
</reference>
<keyword evidence="1 3" id="KW-0853">WD repeat</keyword>